<dbReference type="InterPro" id="IPR010296">
    <property type="entry name" value="DUF899_thioredox"/>
</dbReference>
<evidence type="ECO:0000313" key="2">
    <source>
        <dbReference type="EMBL" id="MDA0164320.1"/>
    </source>
</evidence>
<dbReference type="Proteomes" id="UP001149140">
    <property type="component" value="Unassembled WGS sequence"/>
</dbReference>
<feature type="compositionally biased region" description="Basic and acidic residues" evidence="1">
    <location>
        <begin position="225"/>
        <end position="235"/>
    </location>
</feature>
<evidence type="ECO:0000313" key="3">
    <source>
        <dbReference type="Proteomes" id="UP001149140"/>
    </source>
</evidence>
<proteinExistence type="predicted"/>
<name>A0A9X3MX22_9ACTN</name>
<accession>A0A9X3MX22</accession>
<dbReference type="RefSeq" id="WP_270043571.1">
    <property type="nucleotide sequence ID" value="NZ_JAPDOD010000032.1"/>
</dbReference>
<organism evidence="2 3">
    <name type="scientific">Solirubrobacter ginsenosidimutans</name>
    <dbReference type="NCBI Taxonomy" id="490573"/>
    <lineage>
        <taxon>Bacteria</taxon>
        <taxon>Bacillati</taxon>
        <taxon>Actinomycetota</taxon>
        <taxon>Thermoleophilia</taxon>
        <taxon>Solirubrobacterales</taxon>
        <taxon>Solirubrobacteraceae</taxon>
        <taxon>Solirubrobacter</taxon>
    </lineage>
</organism>
<dbReference type="AlphaFoldDB" id="A0A9X3MX22"/>
<gene>
    <name evidence="2" type="ORF">OM076_28880</name>
</gene>
<dbReference type="EMBL" id="JAPDOD010000032">
    <property type="protein sequence ID" value="MDA0164320.1"/>
    <property type="molecule type" value="Genomic_DNA"/>
</dbReference>
<evidence type="ECO:0000256" key="1">
    <source>
        <dbReference type="SAM" id="MobiDB-lite"/>
    </source>
</evidence>
<keyword evidence="3" id="KW-1185">Reference proteome</keyword>
<sequence length="245" mass="27975">MSLPKVVSRGEWLTARKELLEQEKELTRRRDALSAERRRLPMVEIEKEYVFTGPDGEKTLLELFDGRLQLILTHFMFDPSWENGCPSCTAGTDEMSDGLMEHVAIRDTSMVWVSRAPIEKLEAYKAKRGWTIPWYSSFGSDFNYDFHVTNDESRAPLEYNFRSKAEHEAAGTGYYVEGTENPGTSVFLRIDDKVFHTYSSFARGAEWSGGSYAFLDLTPLGRQEDWEEPKGRSESVRAAVPDFAS</sequence>
<reference evidence="2" key="1">
    <citation type="submission" date="2022-10" db="EMBL/GenBank/DDBJ databases">
        <title>The WGS of Solirubrobacter ginsenosidimutans DSM 21036.</title>
        <authorList>
            <person name="Jiang Z."/>
        </authorList>
    </citation>
    <scope>NUCLEOTIDE SEQUENCE</scope>
    <source>
        <strain evidence="2">DSM 21036</strain>
    </source>
</reference>
<protein>
    <submittedName>
        <fullName evidence="2">DUF899 domain-containing protein</fullName>
    </submittedName>
</protein>
<dbReference type="Pfam" id="PF05988">
    <property type="entry name" value="DUF899"/>
    <property type="match status" value="1"/>
</dbReference>
<comment type="caution">
    <text evidence="2">The sequence shown here is derived from an EMBL/GenBank/DDBJ whole genome shotgun (WGS) entry which is preliminary data.</text>
</comment>
<feature type="region of interest" description="Disordered" evidence="1">
    <location>
        <begin position="225"/>
        <end position="245"/>
    </location>
</feature>